<protein>
    <submittedName>
        <fullName evidence="2">Stage V sporulation protein AC</fullName>
    </submittedName>
</protein>
<keyword evidence="1" id="KW-0472">Membrane</keyword>
<dbReference type="RefSeq" id="WP_183776498.1">
    <property type="nucleotide sequence ID" value="NZ_CAWVEG010000174.1"/>
</dbReference>
<comment type="caution">
    <text evidence="2">The sequence shown here is derived from an EMBL/GenBank/DDBJ whole genome shotgun (WGS) entry which is preliminary data.</text>
</comment>
<evidence type="ECO:0000313" key="3">
    <source>
        <dbReference type="Proteomes" id="UP000543642"/>
    </source>
</evidence>
<evidence type="ECO:0000313" key="2">
    <source>
        <dbReference type="EMBL" id="MBB5266183.1"/>
    </source>
</evidence>
<sequence>MDAKKYNAYVEQITPKHSCAMNTWKAFVCGGLICTAGQGLTDLFLYTGMDQAMASAYTTLCLIAASVILTGFNLVVPIVKVAGAGYLVPITGFANSVAACAIEYKQEGYVFGVGCKIFNIAGPVILYGIVTSSFFGALYFILMEIHIV</sequence>
<gene>
    <name evidence="2" type="ORF">HNP82_003340</name>
</gene>
<dbReference type="PANTHER" id="PTHR38450">
    <property type="entry name" value="STAGE V SPORULATION PROTEIN AC-RELATED"/>
    <property type="match status" value="1"/>
</dbReference>
<keyword evidence="1" id="KW-0812">Transmembrane</keyword>
<dbReference type="InterPro" id="IPR005562">
    <property type="entry name" value="SpoVA"/>
</dbReference>
<dbReference type="PANTHER" id="PTHR38450:SF1">
    <property type="entry name" value="STAGE V SPORULATION PROTEIN AC"/>
    <property type="match status" value="1"/>
</dbReference>
<dbReference type="AlphaFoldDB" id="A0A7W8M6C6"/>
<proteinExistence type="predicted"/>
<reference evidence="2 3" key="1">
    <citation type="submission" date="2020-08" db="EMBL/GenBank/DDBJ databases">
        <title>Genomic Encyclopedia of Type Strains, Phase IV (KMG-IV): sequencing the most valuable type-strain genomes for metagenomic binning, comparative biology and taxonomic classification.</title>
        <authorList>
            <person name="Goeker M."/>
        </authorList>
    </citation>
    <scope>NUCLEOTIDE SEQUENCE [LARGE SCALE GENOMIC DNA]</scope>
    <source>
        <strain evidence="2 3">DSM 106146</strain>
    </source>
</reference>
<organism evidence="2 3">
    <name type="scientific">Catenibacillus scindens</name>
    <dbReference type="NCBI Taxonomy" id="673271"/>
    <lineage>
        <taxon>Bacteria</taxon>
        <taxon>Bacillati</taxon>
        <taxon>Bacillota</taxon>
        <taxon>Clostridia</taxon>
        <taxon>Lachnospirales</taxon>
        <taxon>Lachnospiraceae</taxon>
        <taxon>Catenibacillus</taxon>
    </lineage>
</organism>
<feature type="transmembrane region" description="Helical" evidence="1">
    <location>
        <begin position="54"/>
        <end position="76"/>
    </location>
</feature>
<feature type="transmembrane region" description="Helical" evidence="1">
    <location>
        <begin position="124"/>
        <end position="142"/>
    </location>
</feature>
<dbReference type="Proteomes" id="UP000543642">
    <property type="component" value="Unassembled WGS sequence"/>
</dbReference>
<keyword evidence="1" id="KW-1133">Transmembrane helix</keyword>
<feature type="transmembrane region" description="Helical" evidence="1">
    <location>
        <begin position="83"/>
        <end position="104"/>
    </location>
</feature>
<keyword evidence="3" id="KW-1185">Reference proteome</keyword>
<accession>A0A7W8M6C6</accession>
<dbReference type="EMBL" id="JACHFW010000021">
    <property type="protein sequence ID" value="MBB5266183.1"/>
    <property type="molecule type" value="Genomic_DNA"/>
</dbReference>
<name>A0A7W8M6C6_9FIRM</name>
<dbReference type="Pfam" id="PF03862">
    <property type="entry name" value="SpoVAC_SpoVAEB"/>
    <property type="match status" value="1"/>
</dbReference>
<evidence type="ECO:0000256" key="1">
    <source>
        <dbReference type="SAM" id="Phobius"/>
    </source>
</evidence>